<dbReference type="CDD" id="cd07805">
    <property type="entry name" value="ASKHA_NBD_FGGY_CvXK-like"/>
    <property type="match status" value="1"/>
</dbReference>
<dbReference type="OrthoDB" id="26592at2157"/>
<dbReference type="InterPro" id="IPR018484">
    <property type="entry name" value="FGGY_N"/>
</dbReference>
<evidence type="ECO:0000256" key="2">
    <source>
        <dbReference type="ARBA" id="ARBA00022777"/>
    </source>
</evidence>
<keyword evidence="6" id="KW-1185">Reference proteome</keyword>
<protein>
    <submittedName>
        <fullName evidence="5">FGGY-family carbohydrate kinase</fullName>
        <ecNumber evidence="5">2.7.1.-</ecNumber>
    </submittedName>
</protein>
<dbReference type="GO" id="GO:0004370">
    <property type="term" value="F:glycerol kinase activity"/>
    <property type="evidence" value="ECO:0007669"/>
    <property type="project" value="UniProtKB-EC"/>
</dbReference>
<dbReference type="KEGG" id="psyt:DSAG12_02973"/>
<dbReference type="RefSeq" id="WP_147664055.1">
    <property type="nucleotide sequence ID" value="NZ_CP042905.2"/>
</dbReference>
<name>A0A5B9DDR8_9ARCH</name>
<dbReference type="GO" id="GO:0005975">
    <property type="term" value="P:carbohydrate metabolic process"/>
    <property type="evidence" value="ECO:0007669"/>
    <property type="project" value="InterPro"/>
</dbReference>
<evidence type="ECO:0000313" key="6">
    <source>
        <dbReference type="Proteomes" id="UP000321408"/>
    </source>
</evidence>
<keyword evidence="1 5" id="KW-0808">Transferase</keyword>
<dbReference type="Proteomes" id="UP000321408">
    <property type="component" value="Chromosome"/>
</dbReference>
<evidence type="ECO:0000259" key="3">
    <source>
        <dbReference type="Pfam" id="PF00370"/>
    </source>
</evidence>
<evidence type="ECO:0000259" key="4">
    <source>
        <dbReference type="Pfam" id="PF02782"/>
    </source>
</evidence>
<dbReference type="EC" id="2.7.1.-" evidence="5"/>
<dbReference type="AlphaFoldDB" id="A0A5B9DDR8"/>
<evidence type="ECO:0000256" key="1">
    <source>
        <dbReference type="ARBA" id="ARBA00022679"/>
    </source>
</evidence>
<feature type="domain" description="Carbohydrate kinase FGGY C-terminal" evidence="4">
    <location>
        <begin position="271"/>
        <end position="470"/>
    </location>
</feature>
<dbReference type="PANTHER" id="PTHR43095">
    <property type="entry name" value="SUGAR KINASE"/>
    <property type="match status" value="1"/>
</dbReference>
<dbReference type="Pfam" id="PF00370">
    <property type="entry name" value="FGGY_N"/>
    <property type="match status" value="1"/>
</dbReference>
<evidence type="ECO:0000313" key="5">
    <source>
        <dbReference type="EMBL" id="QEE17141.1"/>
    </source>
</evidence>
<dbReference type="Gene3D" id="3.30.420.40">
    <property type="match status" value="2"/>
</dbReference>
<dbReference type="SUPFAM" id="SSF53067">
    <property type="entry name" value="Actin-like ATPase domain"/>
    <property type="match status" value="2"/>
</dbReference>
<dbReference type="InterPro" id="IPR050406">
    <property type="entry name" value="FGGY_Carb_Kinase"/>
</dbReference>
<reference evidence="5 6" key="2">
    <citation type="journal article" date="2024" name="Int. J. Syst. Evol. Microbiol.">
        <title>Promethearchaeum syntrophicum gen. nov., sp. nov., an anaerobic, obligately syntrophic archaeon, the first isolate of the lineage 'Asgard' archaea, and proposal of the new archaeal phylum Promethearchaeota phyl. nov. and kingdom Promethearchaeati regn. nov.</title>
        <authorList>
            <person name="Imachi H."/>
            <person name="Nobu M.K."/>
            <person name="Kato S."/>
            <person name="Takaki Y."/>
            <person name="Miyazaki M."/>
            <person name="Miyata M."/>
            <person name="Ogawara M."/>
            <person name="Saito Y."/>
            <person name="Sakai S."/>
            <person name="Tahara Y.O."/>
            <person name="Takano Y."/>
            <person name="Tasumi E."/>
            <person name="Uematsu K."/>
            <person name="Yoshimura T."/>
            <person name="Itoh T."/>
            <person name="Ohkuma M."/>
            <person name="Takai K."/>
        </authorList>
    </citation>
    <scope>NUCLEOTIDE SEQUENCE [LARGE SCALE GENOMIC DNA]</scope>
    <source>
        <strain evidence="5 6">MK-D1</strain>
    </source>
</reference>
<dbReference type="GeneID" id="41330949"/>
<gene>
    <name evidence="5" type="ORF">DSAG12_02973</name>
</gene>
<reference evidence="5 6" key="1">
    <citation type="journal article" date="2020" name="Nature">
        <title>Isolation of an archaeon at the prokaryote-eukaryote interface.</title>
        <authorList>
            <person name="Imachi H."/>
            <person name="Nobu M.K."/>
            <person name="Nakahara N."/>
            <person name="Morono Y."/>
            <person name="Ogawara M."/>
            <person name="Takaki Y."/>
            <person name="Takano Y."/>
            <person name="Uematsu K."/>
            <person name="Ikuta T."/>
            <person name="Ito M."/>
            <person name="Matsui Y."/>
            <person name="Miyazaki M."/>
            <person name="Murata K."/>
            <person name="Saito Y."/>
            <person name="Sakai S."/>
            <person name="Song C."/>
            <person name="Tasumi E."/>
            <person name="Yamanaka Y."/>
            <person name="Yamaguchi T."/>
            <person name="Kamagata Y."/>
            <person name="Tamaki H."/>
            <person name="Takai K."/>
        </authorList>
    </citation>
    <scope>NUCLEOTIDE SEQUENCE [LARGE SCALE GENOMIC DNA]</scope>
    <source>
        <strain evidence="5 6">MK-D1</strain>
    </source>
</reference>
<feature type="domain" description="Carbohydrate kinase FGGY N-terminal" evidence="3">
    <location>
        <begin position="5"/>
        <end position="261"/>
    </location>
</feature>
<keyword evidence="2 5" id="KW-0418">Kinase</keyword>
<dbReference type="InterPro" id="IPR043129">
    <property type="entry name" value="ATPase_NBD"/>
</dbReference>
<dbReference type="PIRSF" id="PIRSF000538">
    <property type="entry name" value="GlpK"/>
    <property type="match status" value="1"/>
</dbReference>
<sequence length="522" mass="59193">MSNKYILSYDHGTSGMKTAIISTQGEIIGFNVEEYELFHYEQGCAEQDPNDWWNSLIKTTQALLSQNLVPIEDIVAICSSNQMDGTIPIDKEGNNLYNCISWMDTRGATAVRELCGGPVAEYNPFKLIKFLRKTGAAPGLSGKDILGHILWLKDAHPEIYKKTWKFMDCKDYLNFRLTGKVATSYDCAVLTFLLNTQDINNLYYDEKLLEMVNIPREKFPDPYPSTHILGTLTEEVAETLGLAPSTKVIIGAGDMGSAQVGSGAIEYNQAHISIGSSSWVMTHSKKRKIDIIHTIPSLPAAIPGRYISFGEQESAGINLSWLRDNILYHKDELLRDEQKSDVYKIFDSLVEQTEAGSKKLIFTPWLWGERCPIEDHTIRGGLHNVSLEIERKHLLRAIYEGVAYNSRWVFEPLTKMVHNRLDPIVLIGGGAISDIWCQIYADVLDRTVKQHAHPKEGVCIGAALIASVALEYITWDQIPDLIKYKKEYKPNPANREIYDELFAEYKAIYKNNKKMYRRLNHF</sequence>
<proteinExistence type="predicted"/>
<dbReference type="InterPro" id="IPR000577">
    <property type="entry name" value="Carb_kinase_FGGY"/>
</dbReference>
<dbReference type="EMBL" id="CP042905">
    <property type="protein sequence ID" value="QEE17141.1"/>
    <property type="molecule type" value="Genomic_DNA"/>
</dbReference>
<accession>A0A5B9DDR8</accession>
<organism evidence="5 6">
    <name type="scientific">Promethearchaeum syntrophicum</name>
    <dbReference type="NCBI Taxonomy" id="2594042"/>
    <lineage>
        <taxon>Archaea</taxon>
        <taxon>Promethearchaeati</taxon>
        <taxon>Promethearchaeota</taxon>
        <taxon>Promethearchaeia</taxon>
        <taxon>Promethearchaeales</taxon>
        <taxon>Promethearchaeaceae</taxon>
        <taxon>Promethearchaeum</taxon>
    </lineage>
</organism>
<dbReference type="Pfam" id="PF02782">
    <property type="entry name" value="FGGY_C"/>
    <property type="match status" value="1"/>
</dbReference>
<dbReference type="InterPro" id="IPR018485">
    <property type="entry name" value="FGGY_C"/>
</dbReference>